<feature type="compositionally biased region" description="Low complexity" evidence="1">
    <location>
        <begin position="232"/>
        <end position="252"/>
    </location>
</feature>
<dbReference type="EMBL" id="BDIP01000637">
    <property type="protein sequence ID" value="GIQ82258.1"/>
    <property type="molecule type" value="Genomic_DNA"/>
</dbReference>
<keyword evidence="3" id="KW-1185">Reference proteome</keyword>
<comment type="caution">
    <text evidence="2">The sequence shown here is derived from an EMBL/GenBank/DDBJ whole genome shotgun (WGS) entry which is preliminary data.</text>
</comment>
<feature type="region of interest" description="Disordered" evidence="1">
    <location>
        <begin position="192"/>
        <end position="263"/>
    </location>
</feature>
<accession>A0A9K3GGL9</accession>
<feature type="compositionally biased region" description="Basic and acidic residues" evidence="1">
    <location>
        <begin position="212"/>
        <end position="224"/>
    </location>
</feature>
<organism evidence="2 3">
    <name type="scientific">Kipferlia bialata</name>
    <dbReference type="NCBI Taxonomy" id="797122"/>
    <lineage>
        <taxon>Eukaryota</taxon>
        <taxon>Metamonada</taxon>
        <taxon>Carpediemonas-like organisms</taxon>
        <taxon>Kipferlia</taxon>
    </lineage>
</organism>
<reference evidence="2 3" key="1">
    <citation type="journal article" date="2018" name="PLoS ONE">
        <title>The draft genome of Kipferlia bialata reveals reductive genome evolution in fornicate parasites.</title>
        <authorList>
            <person name="Tanifuji G."/>
            <person name="Takabayashi S."/>
            <person name="Kume K."/>
            <person name="Takagi M."/>
            <person name="Nakayama T."/>
            <person name="Kamikawa R."/>
            <person name="Inagaki Y."/>
            <person name="Hashimoto T."/>
        </authorList>
    </citation>
    <scope>NUCLEOTIDE SEQUENCE [LARGE SCALE GENOMIC DNA]</scope>
    <source>
        <strain evidence="2">NY0173</strain>
    </source>
</reference>
<name>A0A9K3GGL9_9EUKA</name>
<dbReference type="Proteomes" id="UP000265618">
    <property type="component" value="Unassembled WGS sequence"/>
</dbReference>
<sequence length="263" mass="29575">MPGSQLSRRGTSQLRVKVTERPMSDLPRLQRTGFSYRTYSPGYGSSSDTMWAKCWTQSSYKSEFDHTQSVRPATSSVALRADRDHKKVTSPSRAASDLVERPMTTGPTGRLPVQIRRVPQYDTRTEQRTRFTAPSRKFREFQSSARLDARARWMADRTGSTDSVGGLGNRDDYGESVYQTTTRTVKELLTAHRERSSVDVRPSSAYSVSDMGSREGRRGRHTEADTPTPINSGRRPSFSARSARSASTGGSRRTQRERVVMQH</sequence>
<dbReference type="AlphaFoldDB" id="A0A9K3GGL9"/>
<protein>
    <submittedName>
        <fullName evidence="2">Uncharacterized protein</fullName>
    </submittedName>
</protein>
<feature type="compositionally biased region" description="Basic and acidic residues" evidence="1">
    <location>
        <begin position="254"/>
        <end position="263"/>
    </location>
</feature>
<gene>
    <name evidence="2" type="ORF">KIPB_003360</name>
</gene>
<evidence type="ECO:0000313" key="3">
    <source>
        <dbReference type="Proteomes" id="UP000265618"/>
    </source>
</evidence>
<proteinExistence type="predicted"/>
<evidence type="ECO:0000313" key="2">
    <source>
        <dbReference type="EMBL" id="GIQ82258.1"/>
    </source>
</evidence>
<evidence type="ECO:0000256" key="1">
    <source>
        <dbReference type="SAM" id="MobiDB-lite"/>
    </source>
</evidence>